<accession>A0AAI9U0V6</accession>
<keyword evidence="2" id="KW-1185">Reference proteome</keyword>
<gene>
    <name evidence="1" type="ORF">CMEL01_16796</name>
</gene>
<organism evidence="1 2">
    <name type="scientific">Colletotrichum melonis</name>
    <dbReference type="NCBI Taxonomy" id="1209925"/>
    <lineage>
        <taxon>Eukaryota</taxon>
        <taxon>Fungi</taxon>
        <taxon>Dikarya</taxon>
        <taxon>Ascomycota</taxon>
        <taxon>Pezizomycotina</taxon>
        <taxon>Sordariomycetes</taxon>
        <taxon>Hypocreomycetidae</taxon>
        <taxon>Glomerellales</taxon>
        <taxon>Glomerellaceae</taxon>
        <taxon>Colletotrichum</taxon>
        <taxon>Colletotrichum acutatum species complex</taxon>
    </lineage>
</organism>
<protein>
    <submittedName>
        <fullName evidence="1">Uncharacterized protein</fullName>
    </submittedName>
</protein>
<comment type="caution">
    <text evidence="1">The sequence shown here is derived from an EMBL/GenBank/DDBJ whole genome shotgun (WGS) entry which is preliminary data.</text>
</comment>
<sequence length="109" mass="12697">MALKRLFKDIALDLGEVWSVNCDDQQTIRLVVGEVERIATRHRRIDVQNMRLRQEHARDSFEVAYRSTECMPADGLTKNLSRAKFEHFRTLPNLSGAREIIINSQRSQK</sequence>
<dbReference type="AlphaFoldDB" id="A0AAI9U0V6"/>
<dbReference type="EMBL" id="MLGG01000064">
    <property type="protein sequence ID" value="KAK1449599.1"/>
    <property type="molecule type" value="Genomic_DNA"/>
</dbReference>
<proteinExistence type="predicted"/>
<name>A0AAI9U0V6_9PEZI</name>
<evidence type="ECO:0000313" key="2">
    <source>
        <dbReference type="Proteomes" id="UP001239795"/>
    </source>
</evidence>
<dbReference type="Proteomes" id="UP001239795">
    <property type="component" value="Unassembled WGS sequence"/>
</dbReference>
<evidence type="ECO:0000313" key="1">
    <source>
        <dbReference type="EMBL" id="KAK1449599.1"/>
    </source>
</evidence>
<reference evidence="1 2" key="1">
    <citation type="submission" date="2016-10" db="EMBL/GenBank/DDBJ databases">
        <title>The genome sequence of Colletotrichum fioriniae PJ7.</title>
        <authorList>
            <person name="Baroncelli R."/>
        </authorList>
    </citation>
    <scope>NUCLEOTIDE SEQUENCE [LARGE SCALE GENOMIC DNA]</scope>
    <source>
        <strain evidence="1">Col 31</strain>
    </source>
</reference>